<protein>
    <submittedName>
        <fullName evidence="8">NAD(P)/FAD-dependent oxidoreductase</fullName>
    </submittedName>
</protein>
<evidence type="ECO:0000256" key="1">
    <source>
        <dbReference type="ARBA" id="ARBA00001974"/>
    </source>
</evidence>
<evidence type="ECO:0000313" key="9">
    <source>
        <dbReference type="Proteomes" id="UP001162800"/>
    </source>
</evidence>
<keyword evidence="9" id="KW-1185">Reference proteome</keyword>
<evidence type="ECO:0000313" key="8">
    <source>
        <dbReference type="EMBL" id="UYG51623.1"/>
    </source>
</evidence>
<keyword evidence="5" id="KW-0274">FAD</keyword>
<keyword evidence="6" id="KW-0521">NADP</keyword>
<evidence type="ECO:0000256" key="6">
    <source>
        <dbReference type="ARBA" id="ARBA00022857"/>
    </source>
</evidence>
<dbReference type="Proteomes" id="UP001162800">
    <property type="component" value="Chromosome"/>
</dbReference>
<dbReference type="Gene3D" id="3.50.50.60">
    <property type="entry name" value="FAD/NAD(P)-binding domain"/>
    <property type="match status" value="1"/>
</dbReference>
<dbReference type="InterPro" id="IPR050982">
    <property type="entry name" value="Auxin_biosynth/cation_transpt"/>
</dbReference>
<comment type="pathway">
    <text evidence="2">Siderophore biosynthesis.</text>
</comment>
<dbReference type="InterPro" id="IPR025700">
    <property type="entry name" value="Lys/Orn_oxygenase"/>
</dbReference>
<evidence type="ECO:0000256" key="4">
    <source>
        <dbReference type="ARBA" id="ARBA00022630"/>
    </source>
</evidence>
<dbReference type="PRINTS" id="PR00411">
    <property type="entry name" value="PNDRDTASEI"/>
</dbReference>
<dbReference type="PANTHER" id="PTHR43539">
    <property type="entry name" value="FLAVIN-BINDING MONOOXYGENASE-LIKE PROTEIN (AFU_ORTHOLOGUE AFUA_4G09220)"/>
    <property type="match status" value="1"/>
</dbReference>
<keyword evidence="7" id="KW-0560">Oxidoreductase</keyword>
<name>A0ABY6G9S2_9BURK</name>
<dbReference type="PANTHER" id="PTHR43539:SF91">
    <property type="entry name" value="FAD-DEPENDENT URATE HYDROXYLASE"/>
    <property type="match status" value="1"/>
</dbReference>
<proteinExistence type="inferred from homology"/>
<keyword evidence="4" id="KW-0285">Flavoprotein</keyword>
<dbReference type="Pfam" id="PF13434">
    <property type="entry name" value="Lys_Orn_oxgnase"/>
    <property type="match status" value="1"/>
</dbReference>
<gene>
    <name evidence="8" type="ORF">M9799_16480</name>
</gene>
<organism evidence="8 9">
    <name type="scientific">Comamonas endophytica</name>
    <dbReference type="NCBI Taxonomy" id="2949090"/>
    <lineage>
        <taxon>Bacteria</taxon>
        <taxon>Pseudomonadati</taxon>
        <taxon>Pseudomonadota</taxon>
        <taxon>Betaproteobacteria</taxon>
        <taxon>Burkholderiales</taxon>
        <taxon>Comamonadaceae</taxon>
        <taxon>Comamonas</taxon>
    </lineage>
</organism>
<evidence type="ECO:0000256" key="5">
    <source>
        <dbReference type="ARBA" id="ARBA00022827"/>
    </source>
</evidence>
<accession>A0ABY6G9S2</accession>
<evidence type="ECO:0000256" key="3">
    <source>
        <dbReference type="ARBA" id="ARBA00007588"/>
    </source>
</evidence>
<dbReference type="EMBL" id="CP106881">
    <property type="protein sequence ID" value="UYG51623.1"/>
    <property type="molecule type" value="Genomic_DNA"/>
</dbReference>
<dbReference type="PRINTS" id="PR00368">
    <property type="entry name" value="FADPNR"/>
</dbReference>
<dbReference type="RefSeq" id="WP_231042394.1">
    <property type="nucleotide sequence ID" value="NZ_CP106881.1"/>
</dbReference>
<dbReference type="SUPFAM" id="SSF51905">
    <property type="entry name" value="FAD/NAD(P)-binding domain"/>
    <property type="match status" value="1"/>
</dbReference>
<dbReference type="InterPro" id="IPR036188">
    <property type="entry name" value="FAD/NAD-bd_sf"/>
</dbReference>
<evidence type="ECO:0000256" key="2">
    <source>
        <dbReference type="ARBA" id="ARBA00004924"/>
    </source>
</evidence>
<sequence length="492" mass="54274">MNSLLSPLTPNLDALQERYRRDLQLLALPARHWTPTITRDGQTVLDVAVVGGGMGGLALTTALRHLGIRAEIFDQSPPGYEGPWATTARMETLRSPKELTGPALGFAALTFRAWFEAQWGDEAWARLDKIPRLQWMDYLRWYRETTGVVLHNGQRVTAVRPRADQTAQLDLVDMQDGDRPYTVLARHVVLATGRDGLGGPWVPEVAHQLPRERWAHSSDRWANDAFAGKTVVVVGGGASAMDSAATALENGATAVHLLIRRKQLPTVNKGKGAGNPGAAHGFARLTDEQKWQVRNYINRQQVPPPQGSTLRVSRHRNAFFHLGTGIEAAQVRADGRLRIDTTQGPIAADFVVFCTGFRPDWQLRPEFAPFAPHVRLWQDRFTPPAGQEDSELNLSPDLGALFEFQEKTPGSCPGLDRIHCFSYPAALSLGTISGDIPQISDGARRLSQGLAGSLYAEDIAHHYAAMERYSEPELEGHEWSDSPLPAYEEVQA</sequence>
<reference evidence="8" key="1">
    <citation type="submission" date="2022-09" db="EMBL/GenBank/DDBJ databases">
        <title>The complete genome of Acidovorax sp. 5MLIR.</title>
        <authorList>
            <person name="Liu L."/>
            <person name="Yue J."/>
            <person name="Yang F."/>
            <person name="Yuan J."/>
            <person name="Li L."/>
        </authorList>
    </citation>
    <scope>NUCLEOTIDE SEQUENCE</scope>
    <source>
        <strain evidence="8">5MLIR</strain>
    </source>
</reference>
<evidence type="ECO:0000256" key="7">
    <source>
        <dbReference type="ARBA" id="ARBA00023002"/>
    </source>
</evidence>
<comment type="cofactor">
    <cofactor evidence="1">
        <name>FAD</name>
        <dbReference type="ChEBI" id="CHEBI:57692"/>
    </cofactor>
</comment>
<comment type="similarity">
    <text evidence="3">Belongs to the lysine N(6)-hydroxylase/L-ornithine N(5)-oxygenase family.</text>
</comment>